<comment type="caution">
    <text evidence="7">The sequence shown here is derived from an EMBL/GenBank/DDBJ whole genome shotgun (WGS) entry which is preliminary data.</text>
</comment>
<evidence type="ECO:0000313" key="7">
    <source>
        <dbReference type="EMBL" id="KAK7358947.1"/>
    </source>
</evidence>
<dbReference type="InterPro" id="IPR017853">
    <property type="entry name" value="GH"/>
</dbReference>
<dbReference type="AlphaFoldDB" id="A0AAN9MQX7"/>
<dbReference type="SUPFAM" id="SSF51445">
    <property type="entry name" value="(Trans)glycosidases"/>
    <property type="match status" value="1"/>
</dbReference>
<dbReference type="GO" id="GO:0004553">
    <property type="term" value="F:hydrolase activity, hydrolyzing O-glycosyl compounds"/>
    <property type="evidence" value="ECO:0007669"/>
    <property type="project" value="InterPro"/>
</dbReference>
<keyword evidence="8" id="KW-1185">Reference proteome</keyword>
<dbReference type="InterPro" id="IPR010431">
    <property type="entry name" value="Fascin"/>
</dbReference>
<evidence type="ECO:0000259" key="5">
    <source>
        <dbReference type="Pfam" id="PF00150"/>
    </source>
</evidence>
<dbReference type="Pfam" id="PF00150">
    <property type="entry name" value="Cellulase"/>
    <property type="match status" value="1"/>
</dbReference>
<dbReference type="GO" id="GO:0016477">
    <property type="term" value="P:cell migration"/>
    <property type="evidence" value="ECO:0007669"/>
    <property type="project" value="TreeGrafter"/>
</dbReference>
<name>A0AAN9MQX7_CANGL</name>
<feature type="domain" description="DUF7910" evidence="6">
    <location>
        <begin position="71"/>
        <end position="209"/>
    </location>
</feature>
<evidence type="ECO:0000313" key="8">
    <source>
        <dbReference type="Proteomes" id="UP001367508"/>
    </source>
</evidence>
<evidence type="ECO:0000256" key="3">
    <source>
        <dbReference type="ARBA" id="ARBA00023295"/>
    </source>
</evidence>
<gene>
    <name evidence="7" type="ORF">VNO77_00888</name>
</gene>
<keyword evidence="2 4" id="KW-0378">Hydrolase</keyword>
<dbReference type="EMBL" id="JAYMYQ010000001">
    <property type="protein sequence ID" value="KAK7358947.1"/>
    <property type="molecule type" value="Genomic_DNA"/>
</dbReference>
<dbReference type="PANTHER" id="PTHR10551:SF13">
    <property type="entry name" value="GLUCAN 1,3-BETA-GLUCOSIDASE ARB_04467-RELATED"/>
    <property type="match status" value="1"/>
</dbReference>
<sequence length="516" mass="58747">MRSTHSTHRVYQMGKQLFYANLLFAFYLSCHYVVAVAQTENSALSLKAVNLGNWLVIEGWMKPSLFDGITNNDLLDGTQVQFMSTKLQKYLCAEKGGGSIVVANRTRASGWETFRLWRVNETAFNFRVSGKQFVRLENEDGENKLAADSDSASNMETFQILRNDDKPNRVRIRAANGLFLQAISETVVLANYEGSSWEDTDPSVFKMTVLTGNIIRGEYQITNGYGPDKAPKIMREHWNSYITEEDFRFMSENGINAVRIPVGWWIAQDPTPPKPFVGGSLETLDNAFTWAQNYGIKVIVDLHAAPGSQNGNPHSASRDGYREWGDSHIPDTVATIEFLAQRYAERENLIAIELMNEPLGVNVESLKRYYKAGYDAVRKHTSNAYVIMSNPLDRDSKLLLSFAGAFTRVVIDVHYYNLFSDKFSNMNVQQNIDYIQNQRASDLTSLTSSNGPLIFVGEWSGDWKVQRASKKDYQKFAQVQIHVYSRATFGWAYWAYICDSNYWSLKWMIQNGYINL</sequence>
<dbReference type="Gene3D" id="2.80.10.50">
    <property type="match status" value="1"/>
</dbReference>
<comment type="similarity">
    <text evidence="1 4">Belongs to the glycosyl hydrolase 5 (cellulase A) family.</text>
</comment>
<dbReference type="PANTHER" id="PTHR10551">
    <property type="entry name" value="FASCIN"/>
    <property type="match status" value="1"/>
</dbReference>
<dbReference type="GO" id="GO:0005737">
    <property type="term" value="C:cytoplasm"/>
    <property type="evidence" value="ECO:0007669"/>
    <property type="project" value="TreeGrafter"/>
</dbReference>
<dbReference type="PROSITE" id="PS00659">
    <property type="entry name" value="GLYCOSYL_HYDROL_F5"/>
    <property type="match status" value="1"/>
</dbReference>
<dbReference type="InterPro" id="IPR057232">
    <property type="entry name" value="DUF7910"/>
</dbReference>
<dbReference type="FunFam" id="3.20.20.80:FF:000067">
    <property type="entry name" value="Glucan 1,3-beta-glucosidase A"/>
    <property type="match status" value="1"/>
</dbReference>
<feature type="domain" description="Glycoside hydrolase family 5" evidence="5">
    <location>
        <begin position="234"/>
        <end position="496"/>
    </location>
</feature>
<dbReference type="CDD" id="cd00257">
    <property type="entry name" value="beta-trefoil_FSCN-like"/>
    <property type="match status" value="1"/>
</dbReference>
<protein>
    <recommendedName>
        <fullName evidence="9">Mannan endo-1,4-beta-mannosidase</fullName>
    </recommendedName>
</protein>
<evidence type="ECO:0000256" key="4">
    <source>
        <dbReference type="RuleBase" id="RU361153"/>
    </source>
</evidence>
<dbReference type="GO" id="GO:0015629">
    <property type="term" value="C:actin cytoskeleton"/>
    <property type="evidence" value="ECO:0007669"/>
    <property type="project" value="TreeGrafter"/>
</dbReference>
<dbReference type="GO" id="GO:0000272">
    <property type="term" value="P:polysaccharide catabolic process"/>
    <property type="evidence" value="ECO:0007669"/>
    <property type="project" value="InterPro"/>
</dbReference>
<dbReference type="Pfam" id="PF25490">
    <property type="entry name" value="DUF7910"/>
    <property type="match status" value="1"/>
</dbReference>
<evidence type="ECO:0008006" key="9">
    <source>
        <dbReference type="Google" id="ProtNLM"/>
    </source>
</evidence>
<organism evidence="7 8">
    <name type="scientific">Canavalia gladiata</name>
    <name type="common">Sword bean</name>
    <name type="synonym">Dolichos gladiatus</name>
    <dbReference type="NCBI Taxonomy" id="3824"/>
    <lineage>
        <taxon>Eukaryota</taxon>
        <taxon>Viridiplantae</taxon>
        <taxon>Streptophyta</taxon>
        <taxon>Embryophyta</taxon>
        <taxon>Tracheophyta</taxon>
        <taxon>Spermatophyta</taxon>
        <taxon>Magnoliopsida</taxon>
        <taxon>eudicotyledons</taxon>
        <taxon>Gunneridae</taxon>
        <taxon>Pentapetalae</taxon>
        <taxon>rosids</taxon>
        <taxon>fabids</taxon>
        <taxon>Fabales</taxon>
        <taxon>Fabaceae</taxon>
        <taxon>Papilionoideae</taxon>
        <taxon>50 kb inversion clade</taxon>
        <taxon>NPAAA clade</taxon>
        <taxon>indigoferoid/millettioid clade</taxon>
        <taxon>Phaseoleae</taxon>
        <taxon>Canavalia</taxon>
    </lineage>
</organism>
<dbReference type="FunFam" id="2.80.10.50:FF:000056">
    <property type="entry name" value="Glucan 1,3-beta-glucosidase A"/>
    <property type="match status" value="1"/>
</dbReference>
<keyword evidence="3 4" id="KW-0326">Glycosidase</keyword>
<accession>A0AAN9MQX7</accession>
<evidence type="ECO:0000259" key="6">
    <source>
        <dbReference type="Pfam" id="PF25490"/>
    </source>
</evidence>
<dbReference type="InterPro" id="IPR018087">
    <property type="entry name" value="Glyco_hydro_5_CS"/>
</dbReference>
<dbReference type="InterPro" id="IPR008999">
    <property type="entry name" value="Actin-crosslinking"/>
</dbReference>
<evidence type="ECO:0000256" key="2">
    <source>
        <dbReference type="ARBA" id="ARBA00022801"/>
    </source>
</evidence>
<dbReference type="Gene3D" id="3.20.20.80">
    <property type="entry name" value="Glycosidases"/>
    <property type="match status" value="1"/>
</dbReference>
<dbReference type="GO" id="GO:0051017">
    <property type="term" value="P:actin filament bundle assembly"/>
    <property type="evidence" value="ECO:0007669"/>
    <property type="project" value="TreeGrafter"/>
</dbReference>
<dbReference type="Proteomes" id="UP001367508">
    <property type="component" value="Unassembled WGS sequence"/>
</dbReference>
<dbReference type="GO" id="GO:0007163">
    <property type="term" value="P:establishment or maintenance of cell polarity"/>
    <property type="evidence" value="ECO:0007669"/>
    <property type="project" value="TreeGrafter"/>
</dbReference>
<dbReference type="InterPro" id="IPR001547">
    <property type="entry name" value="Glyco_hydro_5"/>
</dbReference>
<proteinExistence type="inferred from homology"/>
<reference evidence="7 8" key="1">
    <citation type="submission" date="2024-01" db="EMBL/GenBank/DDBJ databases">
        <title>The genomes of 5 underutilized Papilionoideae crops provide insights into root nodulation and disease resistanc.</title>
        <authorList>
            <person name="Jiang F."/>
        </authorList>
    </citation>
    <scope>NUCLEOTIDE SEQUENCE [LARGE SCALE GENOMIC DNA]</scope>
    <source>
        <strain evidence="7">LVBAO_FW01</strain>
        <tissue evidence="7">Leaves</tissue>
    </source>
</reference>
<dbReference type="SUPFAM" id="SSF50405">
    <property type="entry name" value="Actin-crosslinking proteins"/>
    <property type="match status" value="1"/>
</dbReference>
<evidence type="ECO:0000256" key="1">
    <source>
        <dbReference type="ARBA" id="ARBA00005641"/>
    </source>
</evidence>
<dbReference type="GO" id="GO:0051015">
    <property type="term" value="F:actin filament binding"/>
    <property type="evidence" value="ECO:0007669"/>
    <property type="project" value="InterPro"/>
</dbReference>